<dbReference type="InParanoid" id="E9HYX2"/>
<dbReference type="PROSITE" id="PS50041">
    <property type="entry name" value="C_TYPE_LECTIN_2"/>
    <property type="match status" value="2"/>
</dbReference>
<dbReference type="InterPro" id="IPR050111">
    <property type="entry name" value="C-type_lectin/snaclec_domain"/>
</dbReference>
<feature type="domain" description="C-type lectin" evidence="1">
    <location>
        <begin position="135"/>
        <end position="274"/>
    </location>
</feature>
<dbReference type="InterPro" id="IPR016186">
    <property type="entry name" value="C-type_lectin-like/link_sf"/>
</dbReference>
<accession>E9HYX2</accession>
<feature type="domain" description="C-type lectin" evidence="1">
    <location>
        <begin position="1"/>
        <end position="77"/>
    </location>
</feature>
<evidence type="ECO:0000313" key="3">
    <source>
        <dbReference type="Proteomes" id="UP000000305"/>
    </source>
</evidence>
<organism evidence="2 3">
    <name type="scientific">Daphnia pulex</name>
    <name type="common">Water flea</name>
    <dbReference type="NCBI Taxonomy" id="6669"/>
    <lineage>
        <taxon>Eukaryota</taxon>
        <taxon>Metazoa</taxon>
        <taxon>Ecdysozoa</taxon>
        <taxon>Arthropoda</taxon>
        <taxon>Crustacea</taxon>
        <taxon>Branchiopoda</taxon>
        <taxon>Diplostraca</taxon>
        <taxon>Cladocera</taxon>
        <taxon>Anomopoda</taxon>
        <taxon>Daphniidae</taxon>
        <taxon>Daphnia</taxon>
    </lineage>
</organism>
<dbReference type="SMART" id="SM00034">
    <property type="entry name" value="CLECT"/>
    <property type="match status" value="1"/>
</dbReference>
<dbReference type="GO" id="GO:0009897">
    <property type="term" value="C:external side of plasma membrane"/>
    <property type="evidence" value="ECO:0000318"/>
    <property type="project" value="GO_Central"/>
</dbReference>
<evidence type="ECO:0000313" key="2">
    <source>
        <dbReference type="EMBL" id="EFX63059.1"/>
    </source>
</evidence>
<gene>
    <name evidence="2" type="ORF">DAPPUDRAFT_119571</name>
</gene>
<dbReference type="OrthoDB" id="8187082at2759"/>
<evidence type="ECO:0000259" key="1">
    <source>
        <dbReference type="PROSITE" id="PS50041"/>
    </source>
</evidence>
<name>E9HYX2_DAPPU</name>
<dbReference type="GO" id="GO:0030246">
    <property type="term" value="F:carbohydrate binding"/>
    <property type="evidence" value="ECO:0000318"/>
    <property type="project" value="GO_Central"/>
</dbReference>
<keyword evidence="3" id="KW-1185">Reference proteome</keyword>
<dbReference type="GO" id="GO:0006955">
    <property type="term" value="P:immune response"/>
    <property type="evidence" value="ECO:0000318"/>
    <property type="project" value="GO_Central"/>
</dbReference>
<protein>
    <recommendedName>
        <fullName evidence="1">C-type lectin domain-containing protein</fullName>
    </recommendedName>
</protein>
<dbReference type="PhylomeDB" id="E9HYX2"/>
<sequence>MIELLSTDYYWTSGKYSNNRWEWASTEPFQSLNYTNWFTGEPSHSQTGSFAYINFNFNNTGLWFDEIGPTIILLICESIGGGTPTTTDATTASTTTVTTKATTETTKSTTTSTTYQPFNCPNYLQDNFDVLCWTLGNKCYCFSQLKRDWAGANSFCRGGSMALLKIESSQENDLIYNHYLATPGITQDIYWTSGRYSRDGNKEWEWATAPPYAKFNYTNWSPTSTSGPQPDFCLPNGSDCNPAYAEQFSVDIFFLFDGRWYDVVNTQAMNFICESIA</sequence>
<dbReference type="SUPFAM" id="SSF56436">
    <property type="entry name" value="C-type lectin-like"/>
    <property type="match status" value="2"/>
</dbReference>
<dbReference type="GO" id="GO:0038187">
    <property type="term" value="F:pattern recognition receptor activity"/>
    <property type="evidence" value="ECO:0000318"/>
    <property type="project" value="GO_Central"/>
</dbReference>
<dbReference type="EMBL" id="GL733237">
    <property type="protein sequence ID" value="EFX63059.1"/>
    <property type="molecule type" value="Genomic_DNA"/>
</dbReference>
<dbReference type="Proteomes" id="UP000000305">
    <property type="component" value="Unassembled WGS sequence"/>
</dbReference>
<dbReference type="AlphaFoldDB" id="E9HYX2"/>
<dbReference type="PANTHER" id="PTHR22803">
    <property type="entry name" value="MANNOSE, PHOSPHOLIPASE, LECTIN RECEPTOR RELATED"/>
    <property type="match status" value="1"/>
</dbReference>
<dbReference type="FunCoup" id="E9HYX2">
    <property type="interactions" value="8"/>
</dbReference>
<reference evidence="2 3" key="1">
    <citation type="journal article" date="2011" name="Science">
        <title>The ecoresponsive genome of Daphnia pulex.</title>
        <authorList>
            <person name="Colbourne J.K."/>
            <person name="Pfrender M.E."/>
            <person name="Gilbert D."/>
            <person name="Thomas W.K."/>
            <person name="Tucker A."/>
            <person name="Oakley T.H."/>
            <person name="Tokishita S."/>
            <person name="Aerts A."/>
            <person name="Arnold G.J."/>
            <person name="Basu M.K."/>
            <person name="Bauer D.J."/>
            <person name="Caceres C.E."/>
            <person name="Carmel L."/>
            <person name="Casola C."/>
            <person name="Choi J.H."/>
            <person name="Detter J.C."/>
            <person name="Dong Q."/>
            <person name="Dusheyko S."/>
            <person name="Eads B.D."/>
            <person name="Frohlich T."/>
            <person name="Geiler-Samerotte K.A."/>
            <person name="Gerlach D."/>
            <person name="Hatcher P."/>
            <person name="Jogdeo S."/>
            <person name="Krijgsveld J."/>
            <person name="Kriventseva E.V."/>
            <person name="Kultz D."/>
            <person name="Laforsch C."/>
            <person name="Lindquist E."/>
            <person name="Lopez J."/>
            <person name="Manak J.R."/>
            <person name="Muller J."/>
            <person name="Pangilinan J."/>
            <person name="Patwardhan R.P."/>
            <person name="Pitluck S."/>
            <person name="Pritham E.J."/>
            <person name="Rechtsteiner A."/>
            <person name="Rho M."/>
            <person name="Rogozin I.B."/>
            <person name="Sakarya O."/>
            <person name="Salamov A."/>
            <person name="Schaack S."/>
            <person name="Shapiro H."/>
            <person name="Shiga Y."/>
            <person name="Skalitzky C."/>
            <person name="Smith Z."/>
            <person name="Souvorov A."/>
            <person name="Sung W."/>
            <person name="Tang Z."/>
            <person name="Tsuchiya D."/>
            <person name="Tu H."/>
            <person name="Vos H."/>
            <person name="Wang M."/>
            <person name="Wolf Y.I."/>
            <person name="Yamagata H."/>
            <person name="Yamada T."/>
            <person name="Ye Y."/>
            <person name="Shaw J.R."/>
            <person name="Andrews J."/>
            <person name="Crease T.J."/>
            <person name="Tang H."/>
            <person name="Lucas S.M."/>
            <person name="Robertson H.M."/>
            <person name="Bork P."/>
            <person name="Koonin E.V."/>
            <person name="Zdobnov E.M."/>
            <person name="Grigoriev I.V."/>
            <person name="Lynch M."/>
            <person name="Boore J.L."/>
        </authorList>
    </citation>
    <scope>NUCLEOTIDE SEQUENCE [LARGE SCALE GENOMIC DNA]</scope>
</reference>
<dbReference type="Gene3D" id="3.10.100.10">
    <property type="entry name" value="Mannose-Binding Protein A, subunit A"/>
    <property type="match status" value="2"/>
</dbReference>
<dbReference type="Pfam" id="PF00059">
    <property type="entry name" value="Lectin_C"/>
    <property type="match status" value="1"/>
</dbReference>
<dbReference type="KEGG" id="dpx:DAPPUDRAFT_119571"/>
<dbReference type="InterPro" id="IPR001304">
    <property type="entry name" value="C-type_lectin-like"/>
</dbReference>
<dbReference type="InterPro" id="IPR016187">
    <property type="entry name" value="CTDL_fold"/>
</dbReference>
<proteinExistence type="predicted"/>
<dbReference type="HOGENOM" id="CLU_1005646_0_0_1"/>
<dbReference type="CDD" id="cd00037">
    <property type="entry name" value="CLECT"/>
    <property type="match status" value="2"/>
</dbReference>